<proteinExistence type="predicted"/>
<feature type="region of interest" description="Disordered" evidence="1">
    <location>
        <begin position="45"/>
        <end position="75"/>
    </location>
</feature>
<evidence type="ECO:0000256" key="1">
    <source>
        <dbReference type="SAM" id="MobiDB-lite"/>
    </source>
</evidence>
<evidence type="ECO:0000256" key="2">
    <source>
        <dbReference type="SAM" id="SignalP"/>
    </source>
</evidence>
<protein>
    <recommendedName>
        <fullName evidence="3">DUF305 domain-containing protein</fullName>
    </recommendedName>
</protein>
<dbReference type="InterPro" id="IPR012347">
    <property type="entry name" value="Ferritin-like"/>
</dbReference>
<comment type="caution">
    <text evidence="4">The sequence shown here is derived from an EMBL/GenBank/DDBJ whole genome shotgun (WGS) entry which is preliminary data.</text>
</comment>
<organism evidence="4 5">
    <name type="scientific">Yinghuangia aomiensis</name>
    <dbReference type="NCBI Taxonomy" id="676205"/>
    <lineage>
        <taxon>Bacteria</taxon>
        <taxon>Bacillati</taxon>
        <taxon>Actinomycetota</taxon>
        <taxon>Actinomycetes</taxon>
        <taxon>Kitasatosporales</taxon>
        <taxon>Streptomycetaceae</taxon>
        <taxon>Yinghuangia</taxon>
    </lineage>
</organism>
<reference evidence="5" key="1">
    <citation type="journal article" date="2019" name="Int. J. Syst. Evol. Microbiol.">
        <title>The Global Catalogue of Microorganisms (GCM) 10K type strain sequencing project: providing services to taxonomists for standard genome sequencing and annotation.</title>
        <authorList>
            <consortium name="The Broad Institute Genomics Platform"/>
            <consortium name="The Broad Institute Genome Sequencing Center for Infectious Disease"/>
            <person name="Wu L."/>
            <person name="Ma J."/>
        </authorList>
    </citation>
    <scope>NUCLEOTIDE SEQUENCE [LARGE SCALE GENOMIC DNA]</scope>
    <source>
        <strain evidence="5">JCM 17986</strain>
    </source>
</reference>
<keyword evidence="2" id="KW-0732">Signal</keyword>
<dbReference type="Gene3D" id="1.20.1260.10">
    <property type="match status" value="1"/>
</dbReference>
<accession>A0ABP9HY84</accession>
<evidence type="ECO:0000313" key="5">
    <source>
        <dbReference type="Proteomes" id="UP001500466"/>
    </source>
</evidence>
<dbReference type="EMBL" id="BAABHS010000024">
    <property type="protein sequence ID" value="GAA4981461.1"/>
    <property type="molecule type" value="Genomic_DNA"/>
</dbReference>
<dbReference type="Proteomes" id="UP001500466">
    <property type="component" value="Unassembled WGS sequence"/>
</dbReference>
<feature type="chain" id="PRO_5046493449" description="DUF305 domain-containing protein" evidence="2">
    <location>
        <begin position="35"/>
        <end position="234"/>
    </location>
</feature>
<name>A0ABP9HY84_9ACTN</name>
<feature type="domain" description="DUF305" evidence="3">
    <location>
        <begin position="80"/>
        <end position="230"/>
    </location>
</feature>
<dbReference type="RefSeq" id="WP_345678713.1">
    <property type="nucleotide sequence ID" value="NZ_BAABHS010000024.1"/>
</dbReference>
<evidence type="ECO:0000259" key="3">
    <source>
        <dbReference type="Pfam" id="PF03713"/>
    </source>
</evidence>
<evidence type="ECO:0000313" key="4">
    <source>
        <dbReference type="EMBL" id="GAA4981461.1"/>
    </source>
</evidence>
<keyword evidence="5" id="KW-1185">Reference proteome</keyword>
<dbReference type="Pfam" id="PF03713">
    <property type="entry name" value="DUF305"/>
    <property type="match status" value="1"/>
</dbReference>
<gene>
    <name evidence="4" type="ORF">GCM10023205_58400</name>
</gene>
<dbReference type="InterPro" id="IPR005183">
    <property type="entry name" value="DUF305_CopM-like"/>
</dbReference>
<feature type="signal peptide" evidence="2">
    <location>
        <begin position="1"/>
        <end position="34"/>
    </location>
</feature>
<feature type="compositionally biased region" description="Low complexity" evidence="1">
    <location>
        <begin position="45"/>
        <end position="72"/>
    </location>
</feature>
<dbReference type="PANTHER" id="PTHR36933">
    <property type="entry name" value="SLL0788 PROTEIN"/>
    <property type="match status" value="1"/>
</dbReference>
<sequence length="234" mass="23976">MSLSRARGWFAACALFVSGAGVALTALAFGGAGAAPTATAPTAAAPSAASDAPAGRAPAAPAPSAGGPAAASPKPPNAADLTFALAMVPHHAQAVEMSRILLAKQGTQHLVTALAERIRTDQDREVADMNSWLTAWDQDPVPVDAKSVADHTAHHGGTGGMLTTAQLAALEAADGPTASRMFLDLMIEHHLGAVAMARTEAADGANVFTRNLARHIVAEQQSEIVQMRTLYDYV</sequence>
<dbReference type="PANTHER" id="PTHR36933:SF1">
    <property type="entry name" value="SLL0788 PROTEIN"/>
    <property type="match status" value="1"/>
</dbReference>